<accession>A0A087TZI5</accession>
<name>A0A087TZI5_STEMI</name>
<feature type="non-terminal residue" evidence="1">
    <location>
        <position position="44"/>
    </location>
</feature>
<organism evidence="1 2">
    <name type="scientific">Stegodyphus mimosarum</name>
    <name type="common">African social velvet spider</name>
    <dbReference type="NCBI Taxonomy" id="407821"/>
    <lineage>
        <taxon>Eukaryota</taxon>
        <taxon>Metazoa</taxon>
        <taxon>Ecdysozoa</taxon>
        <taxon>Arthropoda</taxon>
        <taxon>Chelicerata</taxon>
        <taxon>Arachnida</taxon>
        <taxon>Araneae</taxon>
        <taxon>Araneomorphae</taxon>
        <taxon>Entelegynae</taxon>
        <taxon>Eresoidea</taxon>
        <taxon>Eresidae</taxon>
        <taxon>Stegodyphus</taxon>
    </lineage>
</organism>
<dbReference type="EMBL" id="KK117461">
    <property type="protein sequence ID" value="KFM70524.1"/>
    <property type="molecule type" value="Genomic_DNA"/>
</dbReference>
<dbReference type="Proteomes" id="UP000054359">
    <property type="component" value="Unassembled WGS sequence"/>
</dbReference>
<reference evidence="1 2" key="1">
    <citation type="submission" date="2013-11" db="EMBL/GenBank/DDBJ databases">
        <title>Genome sequencing of Stegodyphus mimosarum.</title>
        <authorList>
            <person name="Bechsgaard J."/>
        </authorList>
    </citation>
    <scope>NUCLEOTIDE SEQUENCE [LARGE SCALE GENOMIC DNA]</scope>
</reference>
<proteinExistence type="predicted"/>
<evidence type="ECO:0000313" key="2">
    <source>
        <dbReference type="Proteomes" id="UP000054359"/>
    </source>
</evidence>
<protein>
    <submittedName>
        <fullName evidence="1">Uncharacterized protein</fullName>
    </submittedName>
</protein>
<evidence type="ECO:0000313" key="1">
    <source>
        <dbReference type="EMBL" id="KFM70524.1"/>
    </source>
</evidence>
<sequence>MTSQLIGRKIVLEHSCFPLNIIHSIPFQVRENANRDHESRQFIQ</sequence>
<keyword evidence="2" id="KW-1185">Reference proteome</keyword>
<gene>
    <name evidence="1" type="ORF">X975_07777</name>
</gene>
<dbReference type="AlphaFoldDB" id="A0A087TZI5"/>